<proteinExistence type="predicted"/>
<dbReference type="InterPro" id="IPR007197">
    <property type="entry name" value="rSAM"/>
</dbReference>
<dbReference type="SFLD" id="SFLDG01067">
    <property type="entry name" value="SPASM/twitch_domain_containing"/>
    <property type="match status" value="1"/>
</dbReference>
<evidence type="ECO:0000259" key="6">
    <source>
        <dbReference type="Pfam" id="PF04055"/>
    </source>
</evidence>
<keyword evidence="2" id="KW-0949">S-adenosyl-L-methionine</keyword>
<evidence type="ECO:0000256" key="2">
    <source>
        <dbReference type="ARBA" id="ARBA00022691"/>
    </source>
</evidence>
<sequence length="350" mass="38895">MSQPKTSLQHRGNPLANPTEQLVVLMPPRGTEKFAAKLSESGFERLASDRIEILQVNIGKLCNMTCSHCHVDAGPDRRENMTRETVDACIGVLRDHPQIKTLDLTGGAPEMNPNFKHFVRQARSLGRHVIDRCNLTILLAKGFTEMPEFLAENQVEIVASLPCYLEENTDSQRGDGAFSKSVQALKRLNDLGYGHPGSGLMLTLVYNPVGASLPPDQQSLECAYRKELDARFGIQFNRLFTITNMPVSRYLEYLVQTNEFDTYMQKLVDAYNPASVDGLMCRNTLSVGWDGRLFDCDFNQMLDLQVDKGNPTHIQDFDYEALSKRQIIVGQHCFGCTAGAGSGCQGAIAK</sequence>
<keyword evidence="9" id="KW-1185">Reference proteome</keyword>
<dbReference type="PANTHER" id="PTHR43728">
    <property type="entry name" value="SLR0304 PROTEIN"/>
    <property type="match status" value="1"/>
</dbReference>
<dbReference type="InterPro" id="IPR013785">
    <property type="entry name" value="Aldolase_TIM"/>
</dbReference>
<protein>
    <submittedName>
        <fullName evidence="8">Arsenosugar biosynthesis radical SAM protein ArsS</fullName>
    </submittedName>
</protein>
<comment type="caution">
    <text evidence="8">The sequence shown here is derived from an EMBL/GenBank/DDBJ whole genome shotgun (WGS) entry which is preliminary data.</text>
</comment>
<dbReference type="InterPro" id="IPR024521">
    <property type="entry name" value="ArsS-like_C"/>
</dbReference>
<feature type="domain" description="Arsenosugar biosynthesis radical SAM protein ArsS-like C-terminal" evidence="7">
    <location>
        <begin position="213"/>
        <end position="347"/>
    </location>
</feature>
<reference evidence="9" key="1">
    <citation type="journal article" date="2019" name="Int. J. Syst. Evol. Microbiol.">
        <title>The Global Catalogue of Microorganisms (GCM) 10K type strain sequencing project: providing services to taxonomists for standard genome sequencing and annotation.</title>
        <authorList>
            <consortium name="The Broad Institute Genomics Platform"/>
            <consortium name="The Broad Institute Genome Sequencing Center for Infectious Disease"/>
            <person name="Wu L."/>
            <person name="Ma J."/>
        </authorList>
    </citation>
    <scope>NUCLEOTIDE SEQUENCE [LARGE SCALE GENOMIC DNA]</scope>
    <source>
        <strain evidence="9">JCM 17759</strain>
    </source>
</reference>
<name>A0ABP8MSE6_9BACT</name>
<dbReference type="NCBIfam" id="TIGR04167">
    <property type="entry name" value="rSAM_SeCys"/>
    <property type="match status" value="1"/>
</dbReference>
<dbReference type="PANTHER" id="PTHR43728:SF1">
    <property type="entry name" value="FE-S OXIDOREDUCTASE"/>
    <property type="match status" value="1"/>
</dbReference>
<keyword evidence="5" id="KW-0411">Iron-sulfur</keyword>
<dbReference type="Pfam" id="PF12345">
    <property type="entry name" value="DUF3641"/>
    <property type="match status" value="1"/>
</dbReference>
<evidence type="ECO:0000256" key="3">
    <source>
        <dbReference type="ARBA" id="ARBA00022723"/>
    </source>
</evidence>
<keyword evidence="3" id="KW-0479">Metal-binding</keyword>
<dbReference type="Pfam" id="PF04055">
    <property type="entry name" value="Radical_SAM"/>
    <property type="match status" value="1"/>
</dbReference>
<evidence type="ECO:0000313" key="9">
    <source>
        <dbReference type="Proteomes" id="UP001500840"/>
    </source>
</evidence>
<evidence type="ECO:0000313" key="8">
    <source>
        <dbReference type="EMBL" id="GAA4453525.1"/>
    </source>
</evidence>
<evidence type="ECO:0000256" key="1">
    <source>
        <dbReference type="ARBA" id="ARBA00001966"/>
    </source>
</evidence>
<evidence type="ECO:0000256" key="5">
    <source>
        <dbReference type="ARBA" id="ARBA00023014"/>
    </source>
</evidence>
<dbReference type="CDD" id="cd01335">
    <property type="entry name" value="Radical_SAM"/>
    <property type="match status" value="1"/>
</dbReference>
<dbReference type="InterPro" id="IPR058240">
    <property type="entry name" value="rSAM_sf"/>
</dbReference>
<dbReference type="RefSeq" id="WP_345322385.1">
    <property type="nucleotide sequence ID" value="NZ_BAABGA010000031.1"/>
</dbReference>
<dbReference type="InterPro" id="IPR026351">
    <property type="entry name" value="rSAM_ArsS-like"/>
</dbReference>
<organism evidence="8 9">
    <name type="scientific">Novipirellula rosea</name>
    <dbReference type="NCBI Taxonomy" id="1031540"/>
    <lineage>
        <taxon>Bacteria</taxon>
        <taxon>Pseudomonadati</taxon>
        <taxon>Planctomycetota</taxon>
        <taxon>Planctomycetia</taxon>
        <taxon>Pirellulales</taxon>
        <taxon>Pirellulaceae</taxon>
        <taxon>Novipirellula</taxon>
    </lineage>
</organism>
<keyword evidence="4" id="KW-0408">Iron</keyword>
<dbReference type="Proteomes" id="UP001500840">
    <property type="component" value="Unassembled WGS sequence"/>
</dbReference>
<evidence type="ECO:0000256" key="4">
    <source>
        <dbReference type="ARBA" id="ARBA00023004"/>
    </source>
</evidence>
<evidence type="ECO:0000259" key="7">
    <source>
        <dbReference type="Pfam" id="PF12345"/>
    </source>
</evidence>
<dbReference type="Gene3D" id="3.20.20.70">
    <property type="entry name" value="Aldolase class I"/>
    <property type="match status" value="1"/>
</dbReference>
<feature type="domain" description="Radical SAM core" evidence="6">
    <location>
        <begin position="56"/>
        <end position="197"/>
    </location>
</feature>
<dbReference type="SUPFAM" id="SSF102114">
    <property type="entry name" value="Radical SAM enzymes"/>
    <property type="match status" value="1"/>
</dbReference>
<gene>
    <name evidence="8" type="primary">arsS_2</name>
    <name evidence="8" type="ORF">GCM10023156_24610</name>
</gene>
<comment type="cofactor">
    <cofactor evidence="1">
        <name>[4Fe-4S] cluster</name>
        <dbReference type="ChEBI" id="CHEBI:49883"/>
    </cofactor>
</comment>
<dbReference type="SFLD" id="SFLDS00029">
    <property type="entry name" value="Radical_SAM"/>
    <property type="match status" value="1"/>
</dbReference>
<accession>A0ABP8MSE6</accession>
<dbReference type="EMBL" id="BAABGA010000031">
    <property type="protein sequence ID" value="GAA4453525.1"/>
    <property type="molecule type" value="Genomic_DNA"/>
</dbReference>